<reference evidence="3" key="1">
    <citation type="submission" date="2022-04" db="EMBL/GenBank/DDBJ databases">
        <authorList>
            <person name="Xu L."/>
            <person name="Lv Z."/>
        </authorList>
    </citation>
    <scope>NUCLEOTIDE SEQUENCE</scope>
    <source>
        <strain evidence="3">LV_2022a</strain>
    </source>
</reference>
<dbReference type="Proteomes" id="UP001292079">
    <property type="component" value="Unassembled WGS sequence"/>
</dbReference>
<dbReference type="PANTHER" id="PTHR10219">
    <property type="entry name" value="GLYCOLIPID TRANSFER PROTEIN-RELATED"/>
    <property type="match status" value="1"/>
</dbReference>
<dbReference type="PANTHER" id="PTHR10219:SF25">
    <property type="entry name" value="PLECKSTRIN HOMOLOGY DOMAIN-CONTAINING FAMILY A MEMBER 8"/>
    <property type="match status" value="1"/>
</dbReference>
<dbReference type="Gene3D" id="1.10.3520.10">
    <property type="entry name" value="Glycolipid transfer protein"/>
    <property type="match status" value="1"/>
</dbReference>
<accession>A0AAE2D3T2</accession>
<dbReference type="SUPFAM" id="SSF110004">
    <property type="entry name" value="Glycolipid transfer protein, GLTP"/>
    <property type="match status" value="1"/>
</dbReference>
<evidence type="ECO:0000259" key="2">
    <source>
        <dbReference type="Pfam" id="PF08718"/>
    </source>
</evidence>
<dbReference type="Pfam" id="PF08718">
    <property type="entry name" value="GLTP"/>
    <property type="match status" value="1"/>
</dbReference>
<dbReference type="InterPro" id="IPR014830">
    <property type="entry name" value="Glycolipid_transfer_prot_dom"/>
</dbReference>
<dbReference type="InterPro" id="IPR036497">
    <property type="entry name" value="GLTP_sf"/>
</dbReference>
<reference evidence="3" key="2">
    <citation type="journal article" date="2023" name="Infect Dis Poverty">
        <title>Chromosome-scale genome of the human blood fluke Schistosoma mekongi and its implications for public health.</title>
        <authorList>
            <person name="Zhou M."/>
            <person name="Xu L."/>
            <person name="Xu D."/>
            <person name="Chen W."/>
            <person name="Khan J."/>
            <person name="Hu Y."/>
            <person name="Huang H."/>
            <person name="Wei H."/>
            <person name="Zhang Y."/>
            <person name="Chusongsang P."/>
            <person name="Tanasarnprasert K."/>
            <person name="Hu X."/>
            <person name="Limpanont Y."/>
            <person name="Lv Z."/>
        </authorList>
    </citation>
    <scope>NUCLEOTIDE SEQUENCE</scope>
    <source>
        <strain evidence="3">LV_2022a</strain>
    </source>
</reference>
<feature type="domain" description="Glycolipid transfer protein" evidence="2">
    <location>
        <begin position="18"/>
        <end position="153"/>
    </location>
</feature>
<gene>
    <name evidence="3" type="ORF">MN116_005725</name>
</gene>
<dbReference type="GO" id="GO:0016020">
    <property type="term" value="C:membrane"/>
    <property type="evidence" value="ECO:0007669"/>
    <property type="project" value="TreeGrafter"/>
</dbReference>
<sequence length="196" mass="22973">MITFFSNIPTFTDEKNLDLQTFFQLSNMISDFFGLWDSKFSILRNDVEGNIRKVSRASANLHVNTLYDLLANERNHDDSSGSIGLLWLKRTFEFINCFLHYFSISKSNELMSDIITRAYNETLTRHHNILMRHAFRFVLRVVPKRSVFIKKLGFEQGDNELIVLQEAEKFTNTIEPYLKSLNHMLIQFGLEDSNIH</sequence>
<proteinExistence type="predicted"/>
<dbReference type="GO" id="GO:0005829">
    <property type="term" value="C:cytosol"/>
    <property type="evidence" value="ECO:0007669"/>
    <property type="project" value="TreeGrafter"/>
</dbReference>
<protein>
    <recommendedName>
        <fullName evidence="2">Glycolipid transfer protein domain-containing protein</fullName>
    </recommendedName>
</protein>
<keyword evidence="1" id="KW-0813">Transport</keyword>
<dbReference type="GO" id="GO:1902387">
    <property type="term" value="F:ceramide 1-phosphate binding"/>
    <property type="evidence" value="ECO:0007669"/>
    <property type="project" value="TreeGrafter"/>
</dbReference>
<evidence type="ECO:0000313" key="4">
    <source>
        <dbReference type="Proteomes" id="UP001292079"/>
    </source>
</evidence>
<evidence type="ECO:0000256" key="1">
    <source>
        <dbReference type="ARBA" id="ARBA00022448"/>
    </source>
</evidence>
<dbReference type="AlphaFoldDB" id="A0AAE2D3T2"/>
<dbReference type="EMBL" id="JALJAT010000004">
    <property type="protein sequence ID" value="KAK4470142.1"/>
    <property type="molecule type" value="Genomic_DNA"/>
</dbReference>
<evidence type="ECO:0000313" key="3">
    <source>
        <dbReference type="EMBL" id="KAK4470142.1"/>
    </source>
</evidence>
<comment type="caution">
    <text evidence="3">The sequence shown here is derived from an EMBL/GenBank/DDBJ whole genome shotgun (WGS) entry which is preliminary data.</text>
</comment>
<organism evidence="3 4">
    <name type="scientific">Schistosoma mekongi</name>
    <name type="common">Parasitic worm</name>
    <dbReference type="NCBI Taxonomy" id="38744"/>
    <lineage>
        <taxon>Eukaryota</taxon>
        <taxon>Metazoa</taxon>
        <taxon>Spiralia</taxon>
        <taxon>Lophotrochozoa</taxon>
        <taxon>Platyhelminthes</taxon>
        <taxon>Trematoda</taxon>
        <taxon>Digenea</taxon>
        <taxon>Strigeidida</taxon>
        <taxon>Schistosomatoidea</taxon>
        <taxon>Schistosomatidae</taxon>
        <taxon>Schistosoma</taxon>
    </lineage>
</organism>
<dbReference type="GO" id="GO:1902388">
    <property type="term" value="F:ceramide 1-phosphate transfer activity"/>
    <property type="evidence" value="ECO:0007669"/>
    <property type="project" value="TreeGrafter"/>
</dbReference>
<keyword evidence="4" id="KW-1185">Reference proteome</keyword>
<name>A0AAE2D3T2_SCHME</name>